<gene>
    <name evidence="5" type="ORF">BSTOLATCC_MIC59811</name>
</gene>
<dbReference type="GO" id="GO:0005737">
    <property type="term" value="C:cytoplasm"/>
    <property type="evidence" value="ECO:0007669"/>
    <property type="project" value="TreeGrafter"/>
</dbReference>
<dbReference type="Gene3D" id="1.25.40.120">
    <property type="entry name" value="Protein prenylyltransferase"/>
    <property type="match status" value="1"/>
</dbReference>
<dbReference type="AlphaFoldDB" id="A0AAU9KEF0"/>
<proteinExistence type="inferred from homology"/>
<name>A0AAU9KEF0_9CILI</name>
<evidence type="ECO:0000313" key="6">
    <source>
        <dbReference type="Proteomes" id="UP001162131"/>
    </source>
</evidence>
<evidence type="ECO:0000256" key="2">
    <source>
        <dbReference type="ARBA" id="ARBA00022602"/>
    </source>
</evidence>
<protein>
    <submittedName>
        <fullName evidence="5">Uncharacterized protein</fullName>
    </submittedName>
</protein>
<organism evidence="5 6">
    <name type="scientific">Blepharisma stoltei</name>
    <dbReference type="NCBI Taxonomy" id="1481888"/>
    <lineage>
        <taxon>Eukaryota</taxon>
        <taxon>Sar</taxon>
        <taxon>Alveolata</taxon>
        <taxon>Ciliophora</taxon>
        <taxon>Postciliodesmatophora</taxon>
        <taxon>Heterotrichea</taxon>
        <taxon>Heterotrichida</taxon>
        <taxon>Blepharismidae</taxon>
        <taxon>Blepharisma</taxon>
    </lineage>
</organism>
<keyword evidence="6" id="KW-1185">Reference proteome</keyword>
<dbReference type="Pfam" id="PF01239">
    <property type="entry name" value="PPTA"/>
    <property type="match status" value="1"/>
</dbReference>
<evidence type="ECO:0000256" key="4">
    <source>
        <dbReference type="ARBA" id="ARBA00022737"/>
    </source>
</evidence>
<dbReference type="Proteomes" id="UP001162131">
    <property type="component" value="Unassembled WGS sequence"/>
</dbReference>
<dbReference type="InterPro" id="IPR002088">
    <property type="entry name" value="Prenyl_trans_a"/>
</dbReference>
<dbReference type="SUPFAM" id="SSF48439">
    <property type="entry name" value="Protein prenylyltransferase"/>
    <property type="match status" value="1"/>
</dbReference>
<sequence>MEKILQVHELMLAAKAFMVTSAELLNDLGSDEIIFDENELIISSKIANEIYEISLRGVKKFRDGEKNELIEKFLDICVVINGELHLAWNIKQEIMDSLEIEKERQINALALRTHRKSSAGWEFRKKLNKNHEFNKRKERDFLNEMAELQKQNYYLWEYRRWLFNCLLSEEEKAEEVQEVKHFCEGHPSDSSSFHYCFYIMNHQKLNDEAYEWIVGICERFYSEKGLYDGISLPGYETLHLFRAKSRKKENDEEEINYIEEQIRLGRNQIAKLLRWTVE</sequence>
<comment type="caution">
    <text evidence="5">The sequence shown here is derived from an EMBL/GenBank/DDBJ whole genome shotgun (WGS) entry which is preliminary data.</text>
</comment>
<comment type="similarity">
    <text evidence="1">Belongs to the protein prenyltransferase subunit alpha family.</text>
</comment>
<dbReference type="PANTHER" id="PTHR11129">
    <property type="entry name" value="PROTEIN FARNESYLTRANSFERASE ALPHA SUBUNIT/RAB GERANYLGERANYL TRANSFERASE ALPHA SUBUNIT"/>
    <property type="match status" value="1"/>
</dbReference>
<dbReference type="EMBL" id="CAJZBQ010000057">
    <property type="protein sequence ID" value="CAG9334006.1"/>
    <property type="molecule type" value="Genomic_DNA"/>
</dbReference>
<keyword evidence="3" id="KW-0808">Transferase</keyword>
<evidence type="ECO:0000256" key="3">
    <source>
        <dbReference type="ARBA" id="ARBA00022679"/>
    </source>
</evidence>
<evidence type="ECO:0000313" key="5">
    <source>
        <dbReference type="EMBL" id="CAG9334006.1"/>
    </source>
</evidence>
<keyword evidence="4" id="KW-0677">Repeat</keyword>
<evidence type="ECO:0000256" key="1">
    <source>
        <dbReference type="ARBA" id="ARBA00006734"/>
    </source>
</evidence>
<dbReference type="PANTHER" id="PTHR11129:SF3">
    <property type="entry name" value="PROTEIN PRENYLTRANSFERASE ALPHA SUBUNIT REPEAT-CONTAINING PROTEIN 1"/>
    <property type="match status" value="1"/>
</dbReference>
<accession>A0AAU9KEF0</accession>
<dbReference type="GO" id="GO:0008318">
    <property type="term" value="F:protein prenyltransferase activity"/>
    <property type="evidence" value="ECO:0007669"/>
    <property type="project" value="InterPro"/>
</dbReference>
<reference evidence="5" key="1">
    <citation type="submission" date="2021-09" db="EMBL/GenBank/DDBJ databases">
        <authorList>
            <consortium name="AG Swart"/>
            <person name="Singh M."/>
            <person name="Singh A."/>
            <person name="Seah K."/>
            <person name="Emmerich C."/>
        </authorList>
    </citation>
    <scope>NUCLEOTIDE SEQUENCE</scope>
    <source>
        <strain evidence="5">ATCC30299</strain>
    </source>
</reference>
<keyword evidence="2" id="KW-0637">Prenyltransferase</keyword>